<evidence type="ECO:0000313" key="2">
    <source>
        <dbReference type="Proteomes" id="UP001501009"/>
    </source>
</evidence>
<gene>
    <name evidence="1" type="ORF">GCM10022403_018090</name>
</gene>
<accession>A0ABP7H7F4</accession>
<sequence>MRARYTRAGRAAETVSVRRERLRAERPPAAYQQLRAAAQAVDCWETGREGALEALREDAGRGPVLIDVLLDEGDLDAA</sequence>
<name>A0ABP7H7F4_9ACTN</name>
<comment type="caution">
    <text evidence="1">The sequence shown here is derived from an EMBL/GenBank/DDBJ whole genome shotgun (WGS) entry which is preliminary data.</text>
</comment>
<organism evidence="1 2">
    <name type="scientific">Streptomyces coacervatus</name>
    <dbReference type="NCBI Taxonomy" id="647381"/>
    <lineage>
        <taxon>Bacteria</taxon>
        <taxon>Bacillati</taxon>
        <taxon>Actinomycetota</taxon>
        <taxon>Actinomycetes</taxon>
        <taxon>Kitasatosporales</taxon>
        <taxon>Streptomycetaceae</taxon>
        <taxon>Streptomyces</taxon>
    </lineage>
</organism>
<dbReference type="EMBL" id="BAABDE010000007">
    <property type="protein sequence ID" value="GAA3783792.1"/>
    <property type="molecule type" value="Genomic_DNA"/>
</dbReference>
<evidence type="ECO:0000313" key="1">
    <source>
        <dbReference type="EMBL" id="GAA3783792.1"/>
    </source>
</evidence>
<reference evidence="2" key="1">
    <citation type="journal article" date="2019" name="Int. J. Syst. Evol. Microbiol.">
        <title>The Global Catalogue of Microorganisms (GCM) 10K type strain sequencing project: providing services to taxonomists for standard genome sequencing and annotation.</title>
        <authorList>
            <consortium name="The Broad Institute Genomics Platform"/>
            <consortium name="The Broad Institute Genome Sequencing Center for Infectious Disease"/>
            <person name="Wu L."/>
            <person name="Ma J."/>
        </authorList>
    </citation>
    <scope>NUCLEOTIDE SEQUENCE [LARGE SCALE GENOMIC DNA]</scope>
    <source>
        <strain evidence="2">JCM 17138</strain>
    </source>
</reference>
<proteinExistence type="predicted"/>
<dbReference type="Proteomes" id="UP001501009">
    <property type="component" value="Unassembled WGS sequence"/>
</dbReference>
<dbReference type="RefSeq" id="WP_275779370.1">
    <property type="nucleotide sequence ID" value="NZ_BAABDE010000007.1"/>
</dbReference>
<keyword evidence="2" id="KW-1185">Reference proteome</keyword>
<protein>
    <submittedName>
        <fullName evidence="1">Uncharacterized protein</fullName>
    </submittedName>
</protein>